<keyword evidence="8" id="KW-0010">Activator</keyword>
<dbReference type="GO" id="GO:0000785">
    <property type="term" value="C:chromatin"/>
    <property type="evidence" value="ECO:0007669"/>
    <property type="project" value="TreeGrafter"/>
</dbReference>
<dbReference type="InterPro" id="IPR013087">
    <property type="entry name" value="Znf_C2H2_type"/>
</dbReference>
<keyword evidence="10" id="KW-0539">Nucleus</keyword>
<evidence type="ECO:0000259" key="13">
    <source>
        <dbReference type="PROSITE" id="PS50157"/>
    </source>
</evidence>
<evidence type="ECO:0000313" key="14">
    <source>
        <dbReference type="Ensembl" id="ENSNMLP00000015874.1"/>
    </source>
</evidence>
<reference evidence="14" key="2">
    <citation type="submission" date="2025-09" db="UniProtKB">
        <authorList>
            <consortium name="Ensembl"/>
        </authorList>
    </citation>
    <scope>IDENTIFICATION</scope>
</reference>
<evidence type="ECO:0000256" key="10">
    <source>
        <dbReference type="ARBA" id="ARBA00023242"/>
    </source>
</evidence>
<evidence type="ECO:0000256" key="6">
    <source>
        <dbReference type="ARBA" id="ARBA00023015"/>
    </source>
</evidence>
<keyword evidence="6" id="KW-0805">Transcription regulation</keyword>
<feature type="compositionally biased region" description="Low complexity" evidence="12">
    <location>
        <begin position="79"/>
        <end position="94"/>
    </location>
</feature>
<comment type="subcellular location">
    <subcellularLocation>
        <location evidence="1">Nucleus</location>
    </subcellularLocation>
</comment>
<keyword evidence="5" id="KW-0862">Zinc</keyword>
<dbReference type="InterPro" id="IPR036236">
    <property type="entry name" value="Znf_C2H2_sf"/>
</dbReference>
<evidence type="ECO:0000256" key="4">
    <source>
        <dbReference type="ARBA" id="ARBA00022771"/>
    </source>
</evidence>
<keyword evidence="15" id="KW-1185">Reference proteome</keyword>
<keyword evidence="3" id="KW-0677">Repeat</keyword>
<feature type="compositionally biased region" description="Basic and acidic residues" evidence="12">
    <location>
        <begin position="169"/>
        <end position="204"/>
    </location>
</feature>
<accession>A0A8C6T8B0</accession>
<keyword evidence="9" id="KW-0804">Transcription</keyword>
<protein>
    <recommendedName>
        <fullName evidence="13">C2H2-type domain-containing protein</fullName>
    </recommendedName>
</protein>
<keyword evidence="7" id="KW-0238">DNA-binding</keyword>
<evidence type="ECO:0000313" key="15">
    <source>
        <dbReference type="Proteomes" id="UP000694523"/>
    </source>
</evidence>
<feature type="domain" description="C2H2-type" evidence="13">
    <location>
        <begin position="54"/>
        <end position="83"/>
    </location>
</feature>
<evidence type="ECO:0000256" key="11">
    <source>
        <dbReference type="PROSITE-ProRule" id="PRU00042"/>
    </source>
</evidence>
<dbReference type="SMART" id="SM00355">
    <property type="entry name" value="ZnF_C2H2"/>
    <property type="match status" value="1"/>
</dbReference>
<dbReference type="GO" id="GO:0031519">
    <property type="term" value="C:PcG protein complex"/>
    <property type="evidence" value="ECO:0007669"/>
    <property type="project" value="TreeGrafter"/>
</dbReference>
<evidence type="ECO:0000256" key="8">
    <source>
        <dbReference type="ARBA" id="ARBA00023159"/>
    </source>
</evidence>
<dbReference type="GO" id="GO:0000981">
    <property type="term" value="F:DNA-binding transcription factor activity, RNA polymerase II-specific"/>
    <property type="evidence" value="ECO:0007669"/>
    <property type="project" value="TreeGrafter"/>
</dbReference>
<dbReference type="Gene3D" id="3.30.160.60">
    <property type="entry name" value="Classic Zinc Finger"/>
    <property type="match status" value="2"/>
</dbReference>
<evidence type="ECO:0000256" key="9">
    <source>
        <dbReference type="ARBA" id="ARBA00023163"/>
    </source>
</evidence>
<dbReference type="PROSITE" id="PS00028">
    <property type="entry name" value="ZINC_FINGER_C2H2_1"/>
    <property type="match status" value="1"/>
</dbReference>
<dbReference type="GO" id="GO:0000978">
    <property type="term" value="F:RNA polymerase II cis-regulatory region sequence-specific DNA binding"/>
    <property type="evidence" value="ECO:0007669"/>
    <property type="project" value="TreeGrafter"/>
</dbReference>
<dbReference type="GO" id="GO:0008270">
    <property type="term" value="F:zinc ion binding"/>
    <property type="evidence" value="ECO:0007669"/>
    <property type="project" value="UniProtKB-KW"/>
</dbReference>
<dbReference type="FunFam" id="3.30.160.60:FF:000142">
    <property type="entry name" value="Putative zinc finger protein 143"/>
    <property type="match status" value="1"/>
</dbReference>
<sequence>MWPLLHHLQHQEGPHPNTHRGATVLLLRAQLWAELRQRHNYKNHMRIHTGEKPYVCTVPGCGKRFTEYSSLYKHHVVHTPCNPTTATTAARPTSRSPPSPCTSGPPQRHGAHRGGAGGLLRAHARRHSGRPECDVQPSGGRRVRSGTCDRRDRDETTPGSGHTGGRDAAAGEHLGRGAAGDGRDHHHGDAGGHDHNDPGARADEPENAPPDQPRGAHAHHGNGGGTDEQVAIMTPDMSAFQTVEEAYGQEQNDGPVTLLATSNGTHIAVQLSESPSLEEAIRIASRIQQGESPGLED</sequence>
<reference evidence="14" key="1">
    <citation type="submission" date="2025-08" db="UniProtKB">
        <authorList>
            <consortium name="Ensembl"/>
        </authorList>
    </citation>
    <scope>IDENTIFICATION</scope>
</reference>
<evidence type="ECO:0000256" key="7">
    <source>
        <dbReference type="ARBA" id="ARBA00023125"/>
    </source>
</evidence>
<evidence type="ECO:0000256" key="1">
    <source>
        <dbReference type="ARBA" id="ARBA00004123"/>
    </source>
</evidence>
<proteinExistence type="predicted"/>
<dbReference type="AlphaFoldDB" id="A0A8C6T8B0"/>
<dbReference type="Ensembl" id="ENSNMLT00000017836.1">
    <property type="protein sequence ID" value="ENSNMLP00000015874.1"/>
    <property type="gene ID" value="ENSNMLG00000010490.1"/>
</dbReference>
<dbReference type="PROSITE" id="PS50157">
    <property type="entry name" value="ZINC_FINGER_C2H2_2"/>
    <property type="match status" value="1"/>
</dbReference>
<dbReference type="GO" id="GO:0005667">
    <property type="term" value="C:transcription regulator complex"/>
    <property type="evidence" value="ECO:0007669"/>
    <property type="project" value="TreeGrafter"/>
</dbReference>
<dbReference type="PANTHER" id="PTHR14003:SF24">
    <property type="entry name" value="ZINC FINGER PROTEIN 410"/>
    <property type="match status" value="1"/>
</dbReference>
<evidence type="ECO:0000256" key="5">
    <source>
        <dbReference type="ARBA" id="ARBA00022833"/>
    </source>
</evidence>
<dbReference type="Proteomes" id="UP000694523">
    <property type="component" value="Unplaced"/>
</dbReference>
<feature type="compositionally biased region" description="Basic and acidic residues" evidence="12">
    <location>
        <begin position="147"/>
        <end position="156"/>
    </location>
</feature>
<dbReference type="PANTHER" id="PTHR14003">
    <property type="entry name" value="TRANSCRIPTIONAL REPRESSOR PROTEIN YY"/>
    <property type="match status" value="1"/>
</dbReference>
<evidence type="ECO:0000256" key="3">
    <source>
        <dbReference type="ARBA" id="ARBA00022737"/>
    </source>
</evidence>
<evidence type="ECO:0000256" key="2">
    <source>
        <dbReference type="ARBA" id="ARBA00022723"/>
    </source>
</evidence>
<keyword evidence="2" id="KW-0479">Metal-binding</keyword>
<dbReference type="SUPFAM" id="SSF57667">
    <property type="entry name" value="beta-beta-alpha zinc fingers"/>
    <property type="match status" value="1"/>
</dbReference>
<organism evidence="14 15">
    <name type="scientific">Neogobius melanostomus</name>
    <name type="common">round goby</name>
    <dbReference type="NCBI Taxonomy" id="47308"/>
    <lineage>
        <taxon>Eukaryota</taxon>
        <taxon>Metazoa</taxon>
        <taxon>Chordata</taxon>
        <taxon>Craniata</taxon>
        <taxon>Vertebrata</taxon>
        <taxon>Euteleostomi</taxon>
        <taxon>Actinopterygii</taxon>
        <taxon>Neopterygii</taxon>
        <taxon>Teleostei</taxon>
        <taxon>Neoteleostei</taxon>
        <taxon>Acanthomorphata</taxon>
        <taxon>Gobiaria</taxon>
        <taxon>Gobiiformes</taxon>
        <taxon>Gobioidei</taxon>
        <taxon>Gobiidae</taxon>
        <taxon>Benthophilinae</taxon>
        <taxon>Neogobiini</taxon>
        <taxon>Neogobius</taxon>
    </lineage>
</organism>
<name>A0A8C6T8B0_9GOBI</name>
<keyword evidence="4 11" id="KW-0863">Zinc-finger</keyword>
<feature type="region of interest" description="Disordered" evidence="12">
    <location>
        <begin position="79"/>
        <end position="229"/>
    </location>
</feature>
<evidence type="ECO:0000256" key="12">
    <source>
        <dbReference type="SAM" id="MobiDB-lite"/>
    </source>
</evidence>